<dbReference type="AlphaFoldDB" id="A0A3A4KLU2"/>
<dbReference type="Gene3D" id="2.30.110.10">
    <property type="entry name" value="Electron Transport, Fmn-binding Protein, Chain A"/>
    <property type="match status" value="1"/>
</dbReference>
<keyword evidence="2" id="KW-1185">Reference proteome</keyword>
<protein>
    <submittedName>
        <fullName evidence="1">DUF385 domain-containing protein</fullName>
    </submittedName>
</protein>
<proteinExistence type="predicted"/>
<dbReference type="InterPro" id="IPR004378">
    <property type="entry name" value="F420H2_quin_Rdtase"/>
</dbReference>
<dbReference type="EMBL" id="QZFU01000019">
    <property type="protein sequence ID" value="RJO74986.1"/>
    <property type="molecule type" value="Genomic_DNA"/>
</dbReference>
<dbReference type="InterPro" id="IPR012349">
    <property type="entry name" value="Split_barrel_FMN-bd"/>
</dbReference>
<reference evidence="1 2" key="1">
    <citation type="submission" date="2018-09" db="EMBL/GenBank/DDBJ databases">
        <title>YIM PH21274 draft genome.</title>
        <authorList>
            <person name="Miao C."/>
        </authorList>
    </citation>
    <scope>NUCLEOTIDE SEQUENCE [LARGE SCALE GENOMIC DNA]</scope>
    <source>
        <strain evidence="1 2">YIM PH 21724</strain>
    </source>
</reference>
<name>A0A3A4KLU2_9NOCA</name>
<dbReference type="GO" id="GO:0016491">
    <property type="term" value="F:oxidoreductase activity"/>
    <property type="evidence" value="ECO:0007669"/>
    <property type="project" value="InterPro"/>
</dbReference>
<evidence type="ECO:0000313" key="2">
    <source>
        <dbReference type="Proteomes" id="UP000266677"/>
    </source>
</evidence>
<evidence type="ECO:0000313" key="1">
    <source>
        <dbReference type="EMBL" id="RJO74986.1"/>
    </source>
</evidence>
<accession>A0A3A4KLU2</accession>
<organism evidence="1 2">
    <name type="scientific">Nocardia panacis</name>
    <dbReference type="NCBI Taxonomy" id="2340916"/>
    <lineage>
        <taxon>Bacteria</taxon>
        <taxon>Bacillati</taxon>
        <taxon>Actinomycetota</taxon>
        <taxon>Actinomycetes</taxon>
        <taxon>Mycobacteriales</taxon>
        <taxon>Nocardiaceae</taxon>
        <taxon>Nocardia</taxon>
    </lineage>
</organism>
<dbReference type="Pfam" id="PF04075">
    <property type="entry name" value="F420H2_quin_red"/>
    <property type="match status" value="1"/>
</dbReference>
<comment type="caution">
    <text evidence="1">The sequence shown here is derived from an EMBL/GenBank/DDBJ whole genome shotgun (WGS) entry which is preliminary data.</text>
</comment>
<gene>
    <name evidence="1" type="ORF">D5S18_16440</name>
</gene>
<sequence>MLDSATPAPAATSLVDSRATPDSTRIRCAAAITASRTPVAGLPRARFSAIAPPPLAVCPTEPYFLSNNSVILVREGVAMTATVRPPQSPIQRAGDRFVRAVLRSPVHRILSGKLLIITVVGRKTGREYSYPVGYAEHDGHLLIGTAARWRRNVRPPAPVRILLCGTEIEADAEIVSEAAGLRELYPVILRRNPIHGRFAGIGLESDGRVNEDDLRRAMAGGVAVVRLRPR</sequence>
<dbReference type="Proteomes" id="UP000266677">
    <property type="component" value="Unassembled WGS sequence"/>
</dbReference>